<organism evidence="3 4">
    <name type="scientific">Shackletoniella antarctica</name>
    <dbReference type="NCBI Taxonomy" id="268115"/>
    <lineage>
        <taxon>Bacteria</taxon>
        <taxon>Bacillati</taxon>
        <taxon>Cyanobacteriota</taxon>
        <taxon>Cyanophyceae</taxon>
        <taxon>Oculatellales</taxon>
        <taxon>Oculatellaceae</taxon>
        <taxon>Shackletoniella</taxon>
    </lineage>
</organism>
<feature type="compositionally biased region" description="Polar residues" evidence="1">
    <location>
        <begin position="351"/>
        <end position="361"/>
    </location>
</feature>
<feature type="region of interest" description="Disordered" evidence="1">
    <location>
        <begin position="346"/>
        <end position="367"/>
    </location>
</feature>
<dbReference type="Pfam" id="PF08291">
    <property type="entry name" value="Peptidase_M15_3"/>
    <property type="match status" value="1"/>
</dbReference>
<sequence length="519" mass="56706">MGTWVKETDEAFYLMQGNQWISRIQKRPSSGNPKERVLNVEGMRDWFLRSDSPLAMTVAIGTGAPEPEQAGSSGGGTQPPEEIIPPPDGETPPPTGGETPGSGGTPAPEPAKSLTLRVKSTTYFKLQPKLASELTDAEKVLVTNGTTFDIQYYIDVGKNHWQVQLLEPTLGDKTNRTWFVYTPDIDVLTGVRLRVVSDTLFKTEPKISSQLSESQKVFVKNGTQLSLLAFKPAAGDHYEIELADAVVGAEVSSKWYVYSPDVKVDGNRETLEVNGDTIFKSEPVQSSQLGSADKVLVKKGTVFLLNSYAQPASNHVRVALQGAFLGPQNRTTWHVYVPDIAISGTEIGNRPSDQGPGQPSNPADRGVPLTLPGFTGTYYSNDPIQPKNRYGVRGNFTWGEALHVNRSTGRYRRPANAGVVYGILKVADAMEEIRKMYGDKPLRINSWYRDPATNAAVGGASMSRHLSGDAVDFVVPGVRCSDVYARLNGWWGSRGGLASSSVFTHIDVRGYRARWSYGY</sequence>
<dbReference type="Proteomes" id="UP000249081">
    <property type="component" value="Unassembled WGS sequence"/>
</dbReference>
<evidence type="ECO:0000259" key="2">
    <source>
        <dbReference type="Pfam" id="PF08291"/>
    </source>
</evidence>
<dbReference type="InterPro" id="IPR009045">
    <property type="entry name" value="Zn_M74/Hedgehog-like"/>
</dbReference>
<dbReference type="Gene3D" id="3.30.1380.10">
    <property type="match status" value="1"/>
</dbReference>
<name>A0A2W4VZR5_9CYAN</name>
<comment type="caution">
    <text evidence="3">The sequence shown here is derived from an EMBL/GenBank/DDBJ whole genome shotgun (WGS) entry which is preliminary data.</text>
</comment>
<gene>
    <name evidence="3" type="ORF">DCF17_14770</name>
</gene>
<proteinExistence type="predicted"/>
<dbReference type="SUPFAM" id="SSF55166">
    <property type="entry name" value="Hedgehog/DD-peptidase"/>
    <property type="match status" value="1"/>
</dbReference>
<feature type="compositionally biased region" description="Pro residues" evidence="1">
    <location>
        <begin position="82"/>
        <end position="95"/>
    </location>
</feature>
<feature type="region of interest" description="Disordered" evidence="1">
    <location>
        <begin position="63"/>
        <end position="111"/>
    </location>
</feature>
<evidence type="ECO:0000256" key="1">
    <source>
        <dbReference type="SAM" id="MobiDB-lite"/>
    </source>
</evidence>
<dbReference type="EMBL" id="QBMN01000105">
    <property type="protein sequence ID" value="PZO38383.1"/>
    <property type="molecule type" value="Genomic_DNA"/>
</dbReference>
<evidence type="ECO:0000313" key="3">
    <source>
        <dbReference type="EMBL" id="PZO38383.1"/>
    </source>
</evidence>
<accession>A0A2W4VZR5</accession>
<feature type="domain" description="Peptidase M15A C-terminal" evidence="2">
    <location>
        <begin position="419"/>
        <end position="507"/>
    </location>
</feature>
<dbReference type="InterPro" id="IPR013230">
    <property type="entry name" value="Peptidase_M15A_C"/>
</dbReference>
<reference evidence="3 4" key="2">
    <citation type="submission" date="2018-06" db="EMBL/GenBank/DDBJ databases">
        <title>Metagenomic assembly of (sub)arctic Cyanobacteria and their associated microbiome from non-axenic cultures.</title>
        <authorList>
            <person name="Baurain D."/>
        </authorList>
    </citation>
    <scope>NUCLEOTIDE SEQUENCE [LARGE SCALE GENOMIC DNA]</scope>
    <source>
        <strain evidence="3">ULC041bin1</strain>
    </source>
</reference>
<evidence type="ECO:0000313" key="4">
    <source>
        <dbReference type="Proteomes" id="UP000249081"/>
    </source>
</evidence>
<protein>
    <submittedName>
        <fullName evidence="3">Peptidase M15 family protein</fullName>
    </submittedName>
</protein>
<dbReference type="AlphaFoldDB" id="A0A2W4VZR5"/>
<reference evidence="4" key="1">
    <citation type="submission" date="2018-04" db="EMBL/GenBank/DDBJ databases">
        <authorList>
            <person name="Cornet L."/>
        </authorList>
    </citation>
    <scope>NUCLEOTIDE SEQUENCE [LARGE SCALE GENOMIC DNA]</scope>
</reference>